<evidence type="ECO:0000313" key="1">
    <source>
        <dbReference type="EMBL" id="EKM28507.1"/>
    </source>
</evidence>
<comment type="caution">
    <text evidence="1">The sequence shown here is derived from an EMBL/GenBank/DDBJ whole genome shotgun (WGS) entry which is preliminary data.</text>
</comment>
<evidence type="ECO:0000313" key="2">
    <source>
        <dbReference type="Proteomes" id="UP000008367"/>
    </source>
</evidence>
<dbReference type="AlphaFoldDB" id="A0A454CQ24"/>
<organism evidence="1 2">
    <name type="scientific">Vibrio harveyi</name>
    <name type="common">Beneckea harveyi</name>
    <dbReference type="NCBI Taxonomy" id="669"/>
    <lineage>
        <taxon>Bacteria</taxon>
        <taxon>Pseudomonadati</taxon>
        <taxon>Pseudomonadota</taxon>
        <taxon>Gammaproteobacteria</taxon>
        <taxon>Vibrionales</taxon>
        <taxon>Vibrionaceae</taxon>
        <taxon>Vibrio</taxon>
    </lineage>
</organism>
<name>A0A454CQ24_VIBHA</name>
<sequence>QSESSIPKRKQVLNLVTYVTTFST</sequence>
<reference evidence="1 2" key="1">
    <citation type="submission" date="2012-10" db="EMBL/GenBank/DDBJ databases">
        <title>Genome sequence of Vibrio Cholerae HENC-02.</title>
        <authorList>
            <person name="Eppinger M."/>
            <person name="Hasan N.A."/>
            <person name="Sengamalay N."/>
            <person name="Hine E."/>
            <person name="Su Q."/>
            <person name="Daugherty S.C."/>
            <person name="Young S."/>
            <person name="Sadzewicz L."/>
            <person name="Tallon L."/>
            <person name="Cebula T.A."/>
            <person name="Ravel J."/>
            <person name="Colwell R.R."/>
        </authorList>
    </citation>
    <scope>NUCLEOTIDE SEQUENCE [LARGE SCALE GENOMIC DNA]</scope>
    <source>
        <strain evidence="1 2">HENC-02</strain>
    </source>
</reference>
<dbReference type="Proteomes" id="UP000008367">
    <property type="component" value="Unassembled WGS sequence"/>
</dbReference>
<feature type="non-terminal residue" evidence="1">
    <location>
        <position position="1"/>
    </location>
</feature>
<dbReference type="EMBL" id="AJSR01002495">
    <property type="protein sequence ID" value="EKM28507.1"/>
    <property type="molecule type" value="Genomic_DNA"/>
</dbReference>
<protein>
    <submittedName>
        <fullName evidence="1">Uncharacterized protein</fullName>
    </submittedName>
</protein>
<gene>
    <name evidence="1" type="ORF">VCHENC02_5601</name>
</gene>
<proteinExistence type="predicted"/>
<accession>A0A454CQ24</accession>